<comment type="caution">
    <text evidence="1">The sequence shown here is derived from an EMBL/GenBank/DDBJ whole genome shotgun (WGS) entry which is preliminary data.</text>
</comment>
<proteinExistence type="predicted"/>
<dbReference type="EMBL" id="JACHDZ010000003">
    <property type="protein sequence ID" value="MBB5343991.1"/>
    <property type="molecule type" value="Genomic_DNA"/>
</dbReference>
<dbReference type="InterPro" id="IPR034660">
    <property type="entry name" value="DinB/YfiT-like"/>
</dbReference>
<dbReference type="Proteomes" id="UP000569092">
    <property type="component" value="Unassembled WGS sequence"/>
</dbReference>
<protein>
    <submittedName>
        <fullName evidence="1">Transposase InsO family protein</fullName>
    </submittedName>
</protein>
<dbReference type="Pfam" id="PF07606">
    <property type="entry name" value="DUF1569"/>
    <property type="match status" value="1"/>
</dbReference>
<name>A0A7W8J7L8_9BACT</name>
<reference evidence="1 2" key="1">
    <citation type="submission" date="2020-08" db="EMBL/GenBank/DDBJ databases">
        <title>Genomic Encyclopedia of Type Strains, Phase IV (KMG-V): Genome sequencing to study the core and pangenomes of soil and plant-associated prokaryotes.</title>
        <authorList>
            <person name="Whitman W."/>
        </authorList>
    </citation>
    <scope>NUCLEOTIDE SEQUENCE [LARGE SCALE GENOMIC DNA]</scope>
    <source>
        <strain evidence="1 2">M8US30</strain>
    </source>
</reference>
<dbReference type="AlphaFoldDB" id="A0A7W8J7L8"/>
<organism evidence="1 2">
    <name type="scientific">Tunturiibacter lichenicola</name>
    <dbReference type="NCBI Taxonomy" id="2051959"/>
    <lineage>
        <taxon>Bacteria</taxon>
        <taxon>Pseudomonadati</taxon>
        <taxon>Acidobacteriota</taxon>
        <taxon>Terriglobia</taxon>
        <taxon>Terriglobales</taxon>
        <taxon>Acidobacteriaceae</taxon>
        <taxon>Tunturiibacter</taxon>
    </lineage>
</organism>
<evidence type="ECO:0000313" key="1">
    <source>
        <dbReference type="EMBL" id="MBB5343991.1"/>
    </source>
</evidence>
<dbReference type="Gene3D" id="1.20.120.450">
    <property type="entry name" value="dinb family like domain"/>
    <property type="match status" value="1"/>
</dbReference>
<accession>A0A7W8J7L8</accession>
<evidence type="ECO:0000313" key="2">
    <source>
        <dbReference type="Proteomes" id="UP000569092"/>
    </source>
</evidence>
<sequence>MRKNSPTVPGLEVEDERDLEAERRRLCGLIDRFAAAGPAGCTTHPHSFFGRLTPQEWSAWMYKHLDHHLRQFGA</sequence>
<gene>
    <name evidence="1" type="ORF">HDF10_001970</name>
</gene>
<dbReference type="InterPro" id="IPR011463">
    <property type="entry name" value="DUF1569"/>
</dbReference>